<organism evidence="1 2">
    <name type="scientific">Kitasatospora saccharophila</name>
    <dbReference type="NCBI Taxonomy" id="407973"/>
    <lineage>
        <taxon>Bacteria</taxon>
        <taxon>Bacillati</taxon>
        <taxon>Actinomycetota</taxon>
        <taxon>Actinomycetes</taxon>
        <taxon>Kitasatosporales</taxon>
        <taxon>Streptomycetaceae</taxon>
        <taxon>Kitasatospora</taxon>
    </lineage>
</organism>
<dbReference type="EMBL" id="BAAANS010000091">
    <property type="protein sequence ID" value="GAA2123101.1"/>
    <property type="molecule type" value="Genomic_DNA"/>
</dbReference>
<keyword evidence="2" id="KW-1185">Reference proteome</keyword>
<gene>
    <name evidence="1" type="ORF">GCM10009759_73970</name>
</gene>
<protein>
    <recommendedName>
        <fullName evidence="3">TLP18.3/Psb32/MOLO-1 phosphatase superfamily protein</fullName>
    </recommendedName>
</protein>
<dbReference type="RefSeq" id="WP_344558788.1">
    <property type="nucleotide sequence ID" value="NZ_BAAANS010000091.1"/>
</dbReference>
<proteinExistence type="predicted"/>
<comment type="caution">
    <text evidence="1">The sequence shown here is derived from an EMBL/GenBank/DDBJ whole genome shotgun (WGS) entry which is preliminary data.</text>
</comment>
<evidence type="ECO:0000313" key="1">
    <source>
        <dbReference type="EMBL" id="GAA2123101.1"/>
    </source>
</evidence>
<reference evidence="1 2" key="1">
    <citation type="journal article" date="2019" name="Int. J. Syst. Evol. Microbiol.">
        <title>The Global Catalogue of Microorganisms (GCM) 10K type strain sequencing project: providing services to taxonomists for standard genome sequencing and annotation.</title>
        <authorList>
            <consortium name="The Broad Institute Genomics Platform"/>
            <consortium name="The Broad Institute Genome Sequencing Center for Infectious Disease"/>
            <person name="Wu L."/>
            <person name="Ma J."/>
        </authorList>
    </citation>
    <scope>NUCLEOTIDE SEQUENCE [LARGE SCALE GENOMIC DNA]</scope>
    <source>
        <strain evidence="1 2">JCM 14559</strain>
    </source>
</reference>
<accession>A0ABN2Y7L4</accession>
<evidence type="ECO:0008006" key="3">
    <source>
        <dbReference type="Google" id="ProtNLM"/>
    </source>
</evidence>
<sequence>MTGMTDEQALAWWDALPAETRERVDGEVRAGRNVQAVKLLLDVDRGDRRAGVGIHQGMAILSARVARVGPPAAPPQDTAELVRRATATGDRLLAVEAVWAGDTVRDRHVLLLAVGERGDHVLTAVDAGTARHHGSTVAAAADRIGRELAAALGLPFHFAGPDEPDDDAPRGRWR</sequence>
<name>A0ABN2Y7L4_9ACTN</name>
<evidence type="ECO:0000313" key="2">
    <source>
        <dbReference type="Proteomes" id="UP001500897"/>
    </source>
</evidence>
<dbReference type="Proteomes" id="UP001500897">
    <property type="component" value="Unassembled WGS sequence"/>
</dbReference>